<dbReference type="EMBL" id="OZ021735">
    <property type="protein sequence ID" value="CAK9308496.1"/>
    <property type="molecule type" value="Genomic_DNA"/>
</dbReference>
<evidence type="ECO:0000313" key="3">
    <source>
        <dbReference type="Proteomes" id="UP001642487"/>
    </source>
</evidence>
<protein>
    <submittedName>
        <fullName evidence="2">Uncharacterized protein</fullName>
    </submittedName>
</protein>
<reference evidence="2 3" key="1">
    <citation type="submission" date="2024-03" db="EMBL/GenBank/DDBJ databases">
        <authorList>
            <person name="Gkanogiannis A."/>
            <person name="Becerra Lopez-Lavalle L."/>
        </authorList>
    </citation>
    <scope>NUCLEOTIDE SEQUENCE [LARGE SCALE GENOMIC DNA]</scope>
</reference>
<keyword evidence="3" id="KW-1185">Reference proteome</keyword>
<gene>
    <name evidence="2" type="ORF">CITCOLO1_LOCUS4</name>
</gene>
<sequence>MAKAEPSRNPFAAINKSPYKGSKASSEKKIHSPEVGRSRGLISSNQFNVNTKVASINEHLMLDKSEVGWSKSKGRFAFLPKNSNDNYGLNEKPLEDRTPTAIPNPQDHQESVHNPMAAKIFPPIVNTSAKTSALASNQSPFIDRVWNSKGRRKLLRPYTKHYIQKKTSFSNSWTAIANSNLF</sequence>
<evidence type="ECO:0000256" key="1">
    <source>
        <dbReference type="SAM" id="MobiDB-lite"/>
    </source>
</evidence>
<dbReference type="Proteomes" id="UP001642487">
    <property type="component" value="Chromosome 1"/>
</dbReference>
<proteinExistence type="predicted"/>
<feature type="region of interest" description="Disordered" evidence="1">
    <location>
        <begin position="1"/>
        <end position="37"/>
    </location>
</feature>
<accession>A0ABP0XNG6</accession>
<name>A0ABP0XNG6_9ROSI</name>
<feature type="compositionally biased region" description="Basic and acidic residues" evidence="1">
    <location>
        <begin position="25"/>
        <end position="37"/>
    </location>
</feature>
<evidence type="ECO:0000313" key="2">
    <source>
        <dbReference type="EMBL" id="CAK9308496.1"/>
    </source>
</evidence>
<organism evidence="2 3">
    <name type="scientific">Citrullus colocynthis</name>
    <name type="common">colocynth</name>
    <dbReference type="NCBI Taxonomy" id="252529"/>
    <lineage>
        <taxon>Eukaryota</taxon>
        <taxon>Viridiplantae</taxon>
        <taxon>Streptophyta</taxon>
        <taxon>Embryophyta</taxon>
        <taxon>Tracheophyta</taxon>
        <taxon>Spermatophyta</taxon>
        <taxon>Magnoliopsida</taxon>
        <taxon>eudicotyledons</taxon>
        <taxon>Gunneridae</taxon>
        <taxon>Pentapetalae</taxon>
        <taxon>rosids</taxon>
        <taxon>fabids</taxon>
        <taxon>Cucurbitales</taxon>
        <taxon>Cucurbitaceae</taxon>
        <taxon>Benincaseae</taxon>
        <taxon>Citrullus</taxon>
    </lineage>
</organism>